<proteinExistence type="predicted"/>
<evidence type="ECO:0000313" key="2">
    <source>
        <dbReference type="WBParaSite" id="JU765_v2.g5028.t2"/>
    </source>
</evidence>
<protein>
    <submittedName>
        <fullName evidence="2">BAR domain-containing protein</fullName>
    </submittedName>
</protein>
<name>A0AC34RAP9_9BILA</name>
<reference evidence="2" key="1">
    <citation type="submission" date="2022-11" db="UniProtKB">
        <authorList>
            <consortium name="WormBaseParasite"/>
        </authorList>
    </citation>
    <scope>IDENTIFICATION</scope>
</reference>
<dbReference type="Proteomes" id="UP000887576">
    <property type="component" value="Unplaced"/>
</dbReference>
<accession>A0AC34RAP9</accession>
<evidence type="ECO:0000313" key="1">
    <source>
        <dbReference type="Proteomes" id="UP000887576"/>
    </source>
</evidence>
<sequence>MKPPEAQQKSAQEESGADLNKSRKVSRRPSRGKKSSTKETKEEHTLQDTQKSSLKSESTATSGSSFSSARNDTNHKYANVPPPQRGAMKKFFLRLTEKMGGIEKTEYTPEFNDSCHEIDNYKLSLEDMTTYLIGIAQRNPKNAPIPFVRMEFDYHVGQNPYELLIPAIQQYSGLLNDSNMISKQLQSSEKLGQLYRDFHRRARRSLKEIRYFLSVEYSEFCEARRVLNQRRQDMDYAKHELKNAKAPEVIDMKNRVFEHAKSLFDEELAKVLKIMGMYPRQKESHAKNVVTFFALYRLFHEQMALALKP</sequence>
<dbReference type="WBParaSite" id="JU765_v2.g5028.t2">
    <property type="protein sequence ID" value="JU765_v2.g5028.t2"/>
    <property type="gene ID" value="JU765_v2.g5028"/>
</dbReference>
<organism evidence="1 2">
    <name type="scientific">Panagrolaimus sp. JU765</name>
    <dbReference type="NCBI Taxonomy" id="591449"/>
    <lineage>
        <taxon>Eukaryota</taxon>
        <taxon>Metazoa</taxon>
        <taxon>Ecdysozoa</taxon>
        <taxon>Nematoda</taxon>
        <taxon>Chromadorea</taxon>
        <taxon>Rhabditida</taxon>
        <taxon>Tylenchina</taxon>
        <taxon>Panagrolaimomorpha</taxon>
        <taxon>Panagrolaimoidea</taxon>
        <taxon>Panagrolaimidae</taxon>
        <taxon>Panagrolaimus</taxon>
    </lineage>
</organism>